<dbReference type="RefSeq" id="XP_045283808.1">
    <property type="nucleotide sequence ID" value="XM_045435316.1"/>
</dbReference>
<dbReference type="HOGENOM" id="CLU_474828_0_0_1"/>
<sequence>MFHRRKRHTDAGGSSQGTTPTTSFTTSSCPPSPGDLQSRSERAIAPVKQTTGRSLPTSGTHSKGLSQTPGGLAASTKASQGFNGKQQNGDIQIPVPEIPFISHEKPSEQGQTNRGKLNVKYTTLKGGTGPPQVSRIPLPSPQPDGYPRRNTNAGATIPKSTTFSSFISLRHGSSLSRHQSLSRNSKVSCGQPNLDRKHQQQQIREKHQKLAIAANAQVVPMANNPPAGLFASQNCPTSIQQALSDQKGRSLPKSQTTLNFASYSKLPGYFAPAESFINRYQINAHSKCNVIKDCEVGPLKSPSGPHSSPDARVKNACCSDTQQPRSSKNQSSMEGHKSGCTSPHNDDDIKTVATAKPRQYWLGRFSTLVNAFHHEDSFKEESGAVTGYDSSAASPYYNISPSSSANMNDQRVTRAFAFLENACTTVEARISFLEFRDAYSKCFGDRWTMRFVRDAGAGVAGNKQWHGGSTSDLNDGTLVLAGVAGEMADKKWKWSDGGALGGGGGAGSGGIGLMNMFRTVRKSLA</sequence>
<evidence type="ECO:0000313" key="3">
    <source>
        <dbReference type="Proteomes" id="UP000001631"/>
    </source>
</evidence>
<proteinExistence type="predicted"/>
<evidence type="ECO:0000256" key="1">
    <source>
        <dbReference type="SAM" id="MobiDB-lite"/>
    </source>
</evidence>
<feature type="compositionally biased region" description="Low complexity" evidence="1">
    <location>
        <begin position="12"/>
        <end position="29"/>
    </location>
</feature>
<keyword evidence="3" id="KW-1185">Reference proteome</keyword>
<feature type="region of interest" description="Disordered" evidence="1">
    <location>
        <begin position="299"/>
        <end position="349"/>
    </location>
</feature>
<dbReference type="EMBL" id="GG663377">
    <property type="protein sequence ID" value="EEH03327.1"/>
    <property type="molecule type" value="Genomic_DNA"/>
</dbReference>
<protein>
    <submittedName>
        <fullName evidence="2">Uncharacterized protein</fullName>
    </submittedName>
</protein>
<feature type="compositionally biased region" description="Polar residues" evidence="1">
    <location>
        <begin position="174"/>
        <end position="191"/>
    </location>
</feature>
<accession>C0NYN7</accession>
<dbReference type="AlphaFoldDB" id="C0NYN7"/>
<evidence type="ECO:0000313" key="2">
    <source>
        <dbReference type="EMBL" id="EEH03327.1"/>
    </source>
</evidence>
<feature type="compositionally biased region" description="Polar residues" evidence="1">
    <location>
        <begin position="76"/>
        <end position="90"/>
    </location>
</feature>
<name>C0NYN7_AJECG</name>
<dbReference type="GeneID" id="69041283"/>
<feature type="region of interest" description="Disordered" evidence="1">
    <location>
        <begin position="123"/>
        <end position="159"/>
    </location>
</feature>
<feature type="compositionally biased region" description="Polar residues" evidence="1">
    <location>
        <begin position="48"/>
        <end position="69"/>
    </location>
</feature>
<gene>
    <name evidence="2" type="ORF">HCBG_08267</name>
</gene>
<dbReference type="InParanoid" id="C0NYN7"/>
<reference evidence="2" key="1">
    <citation type="submission" date="2009-02" db="EMBL/GenBank/DDBJ databases">
        <title>The Genome Sequence of Ajellomyces capsulatus strain G186AR.</title>
        <authorList>
            <consortium name="The Broad Institute Genome Sequencing Platform"/>
            <person name="Champion M."/>
            <person name="Cuomo C."/>
            <person name="Ma L.-J."/>
            <person name="Henn M.R."/>
            <person name="Sil A."/>
            <person name="Goldman B."/>
            <person name="Young S.K."/>
            <person name="Kodira C.D."/>
            <person name="Zeng Q."/>
            <person name="Koehrsen M."/>
            <person name="Alvarado L."/>
            <person name="Berlin A."/>
            <person name="Borenstein D."/>
            <person name="Chen Z."/>
            <person name="Engels R."/>
            <person name="Freedman E."/>
            <person name="Gellesch M."/>
            <person name="Goldberg J."/>
            <person name="Griggs A."/>
            <person name="Gujja S."/>
            <person name="Heiman D."/>
            <person name="Hepburn T."/>
            <person name="Howarth C."/>
            <person name="Jen D."/>
            <person name="Larson L."/>
            <person name="Lewis B."/>
            <person name="Mehta T."/>
            <person name="Park D."/>
            <person name="Pearson M."/>
            <person name="Roberts A."/>
            <person name="Saif S."/>
            <person name="Shea T."/>
            <person name="Shenoy N."/>
            <person name="Sisk P."/>
            <person name="Stolte C."/>
            <person name="Sykes S."/>
            <person name="Walk T."/>
            <person name="White J."/>
            <person name="Yandava C."/>
            <person name="Klein B."/>
            <person name="McEwen J.G."/>
            <person name="Puccia R."/>
            <person name="Goldman G.H."/>
            <person name="Felipe M.S."/>
            <person name="Nino-Vega G."/>
            <person name="San-Blas G."/>
            <person name="Taylor J."/>
            <person name="Mendoza L."/>
            <person name="Galagan J."/>
            <person name="Nusbaum C."/>
            <person name="Birren B."/>
        </authorList>
    </citation>
    <scope>NUCLEOTIDE SEQUENCE</scope>
    <source>
        <strain evidence="2">G186AR</strain>
    </source>
</reference>
<dbReference type="PROSITE" id="PS51257">
    <property type="entry name" value="PROKAR_LIPOPROTEIN"/>
    <property type="match status" value="1"/>
</dbReference>
<feature type="region of interest" description="Disordered" evidence="1">
    <location>
        <begin position="1"/>
        <end position="91"/>
    </location>
</feature>
<feature type="compositionally biased region" description="Polar residues" evidence="1">
    <location>
        <begin position="318"/>
        <end position="343"/>
    </location>
</feature>
<dbReference type="VEuPathDB" id="FungiDB:I7I50_08609"/>
<organism evidence="2 3">
    <name type="scientific">Ajellomyces capsulatus (strain G186AR / H82 / ATCC MYA-2454 / RMSCC 2432)</name>
    <name type="common">Darling's disease fungus</name>
    <name type="synonym">Histoplasma capsulatum</name>
    <dbReference type="NCBI Taxonomy" id="447093"/>
    <lineage>
        <taxon>Eukaryota</taxon>
        <taxon>Fungi</taxon>
        <taxon>Dikarya</taxon>
        <taxon>Ascomycota</taxon>
        <taxon>Pezizomycotina</taxon>
        <taxon>Eurotiomycetes</taxon>
        <taxon>Eurotiomycetidae</taxon>
        <taxon>Onygenales</taxon>
        <taxon>Ajellomycetaceae</taxon>
        <taxon>Histoplasma</taxon>
    </lineage>
</organism>
<feature type="region of interest" description="Disordered" evidence="1">
    <location>
        <begin position="174"/>
        <end position="200"/>
    </location>
</feature>
<dbReference type="Proteomes" id="UP000001631">
    <property type="component" value="Unassembled WGS sequence"/>
</dbReference>
<feature type="compositionally biased region" description="Polar residues" evidence="1">
    <location>
        <begin position="149"/>
        <end position="159"/>
    </location>
</feature>